<dbReference type="Proteomes" id="UP000028870">
    <property type="component" value="Unassembled WGS sequence"/>
</dbReference>
<evidence type="ECO:0000313" key="2">
    <source>
        <dbReference type="Proteomes" id="UP000028870"/>
    </source>
</evidence>
<dbReference type="RefSeq" id="WP_024452408.1">
    <property type="nucleotide sequence ID" value="NZ_CCBB010000001.1"/>
</dbReference>
<reference evidence="1" key="1">
    <citation type="submission" date="2014-03" db="EMBL/GenBank/DDBJ databases">
        <title>Draft Genome Sequence of Mycobacterium cosmeticum DSM 44829.</title>
        <authorList>
            <person name="Croce O."/>
            <person name="Robert C."/>
            <person name="Raoult D."/>
            <person name="Drancourt M."/>
        </authorList>
    </citation>
    <scope>NUCLEOTIDE SEQUENCE [LARGE SCALE GENOMIC DNA]</scope>
    <source>
        <strain evidence="1">DSM 44829</strain>
    </source>
</reference>
<keyword evidence="2" id="KW-1185">Reference proteome</keyword>
<accession>W9AZ27</accession>
<organism evidence="1 2">
    <name type="scientific">Mycolicibacterium cosmeticum</name>
    <dbReference type="NCBI Taxonomy" id="258533"/>
    <lineage>
        <taxon>Bacteria</taxon>
        <taxon>Bacillati</taxon>
        <taxon>Actinomycetota</taxon>
        <taxon>Actinomycetes</taxon>
        <taxon>Mycobacteriales</taxon>
        <taxon>Mycobacteriaceae</taxon>
        <taxon>Mycolicibacterium</taxon>
    </lineage>
</organism>
<evidence type="ECO:0000313" key="1">
    <source>
        <dbReference type="EMBL" id="CDO08162.1"/>
    </source>
</evidence>
<proteinExistence type="predicted"/>
<gene>
    <name evidence="1" type="ORF">BN977_02981</name>
</gene>
<protein>
    <submittedName>
        <fullName evidence="1">Uncharacterized protein</fullName>
    </submittedName>
</protein>
<comment type="caution">
    <text evidence="1">The sequence shown here is derived from an EMBL/GenBank/DDBJ whole genome shotgun (WGS) entry which is preliminary data.</text>
</comment>
<dbReference type="AlphaFoldDB" id="W9AZ27"/>
<name>W9AZ27_MYCCO</name>
<reference evidence="1" key="2">
    <citation type="submission" date="2014-03" db="EMBL/GenBank/DDBJ databases">
        <authorList>
            <person name="Urmite Genomes"/>
        </authorList>
    </citation>
    <scope>NUCLEOTIDE SEQUENCE</scope>
    <source>
        <strain evidence="1">DSM 44829</strain>
    </source>
</reference>
<dbReference type="EMBL" id="CCBB010000001">
    <property type="protein sequence ID" value="CDO08162.1"/>
    <property type="molecule type" value="Genomic_DNA"/>
</dbReference>
<sequence>MNITITRTGGLHGPAIREILGPVDTNARGWEALKEKVELLVEEMGYFDLPPQVPSHGGADVFFYRTMIADGERYNQVVSDDVSEEPYHGQLGRLIDLLREGGADFVPQTVGEDIDWDAVSVIPLFVEGFLVIVAGVASVPTLVSFEPDPTEQYVDYAPVHVVGRKAAITIEVETPWQVQAPLESLPSGPKGTVLIGATKRHYIPPRDIPTIAPY</sequence>